<feature type="domain" description="Ribonuclease H1 N-terminal" evidence="2">
    <location>
        <begin position="8"/>
        <end position="50"/>
    </location>
</feature>
<reference evidence="3 4" key="1">
    <citation type="submission" date="2023-01" db="EMBL/GenBank/DDBJ databases">
        <title>Analysis of 21 Apiospora genomes using comparative genomics revels a genus with tremendous synthesis potential of carbohydrate active enzymes and secondary metabolites.</title>
        <authorList>
            <person name="Sorensen T."/>
        </authorList>
    </citation>
    <scope>NUCLEOTIDE SEQUENCE [LARGE SCALE GENOMIC DNA]</scope>
    <source>
        <strain evidence="3 4">CBS 83171</strain>
    </source>
</reference>
<comment type="caution">
    <text evidence="3">The sequence shown here is derived from an EMBL/GenBank/DDBJ whole genome shotgun (WGS) entry which is preliminary data.</text>
</comment>
<dbReference type="Pfam" id="PF01693">
    <property type="entry name" value="Cauli_VI"/>
    <property type="match status" value="3"/>
</dbReference>
<feature type="compositionally biased region" description="Basic and acidic residues" evidence="1">
    <location>
        <begin position="575"/>
        <end position="588"/>
    </location>
</feature>
<feature type="domain" description="Ribonuclease H1 N-terminal" evidence="2">
    <location>
        <begin position="210"/>
        <end position="253"/>
    </location>
</feature>
<name>A0ABR1V9X5_9PEZI</name>
<proteinExistence type="predicted"/>
<dbReference type="EMBL" id="JAQQWM010000004">
    <property type="protein sequence ID" value="KAK8068012.1"/>
    <property type="molecule type" value="Genomic_DNA"/>
</dbReference>
<dbReference type="Proteomes" id="UP001446871">
    <property type="component" value="Unassembled WGS sequence"/>
</dbReference>
<sequence>MARKKINFYAVGVGKKPGVYDNWDECNEQVWGVSHAKYKGFATRGEAQRYVSKYGGMPQQNYHERQRQPQNDCPQQRGYTPAAPVYLPPKIEIEQPDAEGELATTWVEEERSERFDAHDENGVDEVYFAVVRGRRPGIYSRERAEEQVDGFPDTYYDVFSTYAEASGFMRTQFKKTEAATAAPRPSNNTVIATGAGSAAAGAPRVPYAEKYYAVAVGRVPGIYYNWETCEKQVKKCSSAVHKSFLTYEEAVEFVREKGNHFAMVADFQPDNSAPFEHEFDRFASSQGIAPGSQEYRKQRTTAIAREFDVLYLSQPIKKEEDDDMDDDDDDWDIKEEEEEEEPMTRAELLLRAFHAICREVEVAPRSTLRECEMAIKNLGLINIVDFIDAKRYGKKVHIWPWAQFQAFRKYTLGSRDKCMVLDIAKQHDLLRALLQNLAGKKAEGYARMMAMRQSRSNAPSLSLPPVCESWSQVPTEPYALGARAVDSPGRATALPTVLQEAPEPAAASSHNAYNTPTPSGAVPAVESVKKEEEPELLLNSISRDPALPTIICSQQPPINAATSQPSPPGEPSQQPHKEPGAVVKRESRSSQWPPTPPSQPHTTITHPHHPPTPDTSPGATTPPSETRNAAPSTTPVRRSARIAATKEVAATDSITTPATQQNKRKRRSLTEILDDDDSVSDTPAAKKLKRGTPSTASVRS</sequence>
<dbReference type="InterPro" id="IPR011320">
    <property type="entry name" value="RNase_H1_N"/>
</dbReference>
<protein>
    <submittedName>
        <fullName evidence="3">Ribonuclease H1</fullName>
    </submittedName>
</protein>
<keyword evidence="4" id="KW-1185">Reference proteome</keyword>
<feature type="compositionally biased region" description="Polar residues" evidence="1">
    <location>
        <begin position="618"/>
        <end position="636"/>
    </location>
</feature>
<feature type="compositionally biased region" description="Polar residues" evidence="1">
    <location>
        <begin position="508"/>
        <end position="518"/>
    </location>
</feature>
<accession>A0ABR1V9X5</accession>
<evidence type="ECO:0000256" key="1">
    <source>
        <dbReference type="SAM" id="MobiDB-lite"/>
    </source>
</evidence>
<dbReference type="InterPro" id="IPR037056">
    <property type="entry name" value="RNase_H1_N_sf"/>
</dbReference>
<feature type="compositionally biased region" description="Polar residues" evidence="1">
    <location>
        <begin position="652"/>
        <end position="661"/>
    </location>
</feature>
<dbReference type="SUPFAM" id="SSF55658">
    <property type="entry name" value="L9 N-domain-like"/>
    <property type="match status" value="3"/>
</dbReference>
<evidence type="ECO:0000313" key="3">
    <source>
        <dbReference type="EMBL" id="KAK8068012.1"/>
    </source>
</evidence>
<feature type="compositionally biased region" description="Polar residues" evidence="1">
    <location>
        <begin position="68"/>
        <end position="78"/>
    </location>
</feature>
<evidence type="ECO:0000313" key="4">
    <source>
        <dbReference type="Proteomes" id="UP001446871"/>
    </source>
</evidence>
<feature type="region of interest" description="Disordered" evidence="1">
    <location>
        <begin position="501"/>
        <end position="528"/>
    </location>
</feature>
<dbReference type="PANTHER" id="PTHR38846">
    <property type="entry name" value="C3H1-TYPE DOMAIN-CONTAINING PROTEIN"/>
    <property type="match status" value="1"/>
</dbReference>
<organism evidence="3 4">
    <name type="scientific">Apiospora saccharicola</name>
    <dbReference type="NCBI Taxonomy" id="335842"/>
    <lineage>
        <taxon>Eukaryota</taxon>
        <taxon>Fungi</taxon>
        <taxon>Dikarya</taxon>
        <taxon>Ascomycota</taxon>
        <taxon>Pezizomycotina</taxon>
        <taxon>Sordariomycetes</taxon>
        <taxon>Xylariomycetidae</taxon>
        <taxon>Amphisphaeriales</taxon>
        <taxon>Apiosporaceae</taxon>
        <taxon>Apiospora</taxon>
    </lineage>
</organism>
<feature type="region of interest" description="Disordered" evidence="1">
    <location>
        <begin position="557"/>
        <end position="700"/>
    </location>
</feature>
<gene>
    <name evidence="3" type="ORF">PG996_007124</name>
</gene>
<dbReference type="Gene3D" id="3.40.970.10">
    <property type="entry name" value="Ribonuclease H1, N-terminal domain"/>
    <property type="match status" value="3"/>
</dbReference>
<evidence type="ECO:0000259" key="2">
    <source>
        <dbReference type="Pfam" id="PF01693"/>
    </source>
</evidence>
<dbReference type="InterPro" id="IPR009027">
    <property type="entry name" value="Ribosomal_bL9/RNase_H1_N"/>
</dbReference>
<feature type="region of interest" description="Disordered" evidence="1">
    <location>
        <begin position="56"/>
        <end position="81"/>
    </location>
</feature>
<feature type="domain" description="Ribonuclease H1 N-terminal" evidence="2">
    <location>
        <begin position="127"/>
        <end position="168"/>
    </location>
</feature>
<dbReference type="PANTHER" id="PTHR38846:SF1">
    <property type="entry name" value="C3H1-TYPE DOMAIN-CONTAINING PROTEIN"/>
    <property type="match status" value="1"/>
</dbReference>